<dbReference type="AlphaFoldDB" id="T0HJ61"/>
<organism evidence="1 2">
    <name type="scientific">Novosphingobium lindaniclasticum LE124</name>
    <dbReference type="NCBI Taxonomy" id="1096930"/>
    <lineage>
        <taxon>Bacteria</taxon>
        <taxon>Pseudomonadati</taxon>
        <taxon>Pseudomonadota</taxon>
        <taxon>Alphaproteobacteria</taxon>
        <taxon>Sphingomonadales</taxon>
        <taxon>Sphingomonadaceae</taxon>
        <taxon>Novosphingobium</taxon>
    </lineage>
</organism>
<sequence>MTLDLILACHGRSKISMMLTNDADDLFAKRIAMPPVAWSAALA</sequence>
<accession>T0HJ61</accession>
<name>T0HJ61_9SPHN</name>
<keyword evidence="2" id="KW-1185">Reference proteome</keyword>
<gene>
    <name evidence="1" type="ORF">L284_09500</name>
</gene>
<protein>
    <submittedName>
        <fullName evidence="1">Uncharacterized protein</fullName>
    </submittedName>
</protein>
<dbReference type="EMBL" id="ATHL01000069">
    <property type="protein sequence ID" value="EQB16341.1"/>
    <property type="molecule type" value="Genomic_DNA"/>
</dbReference>
<evidence type="ECO:0000313" key="2">
    <source>
        <dbReference type="Proteomes" id="UP000015527"/>
    </source>
</evidence>
<evidence type="ECO:0000313" key="1">
    <source>
        <dbReference type="EMBL" id="EQB16341.1"/>
    </source>
</evidence>
<reference evidence="1 2" key="1">
    <citation type="journal article" date="2013" name="Genome Announc.">
        <title>Genome Sequence of Novosphingobium lindaniclasticum LE124T, Isolated from a Hexachlorocyclohexane Dumpsite.</title>
        <authorList>
            <person name="Saxena A."/>
            <person name="Nayyar N."/>
            <person name="Sangwan N."/>
            <person name="Kumari R."/>
            <person name="Khurana J.P."/>
            <person name="Lal R."/>
        </authorList>
    </citation>
    <scope>NUCLEOTIDE SEQUENCE [LARGE SCALE GENOMIC DNA]</scope>
    <source>
        <strain evidence="1 2">LE124</strain>
    </source>
</reference>
<dbReference type="Proteomes" id="UP000015527">
    <property type="component" value="Unassembled WGS sequence"/>
</dbReference>
<proteinExistence type="predicted"/>
<comment type="caution">
    <text evidence="1">The sequence shown here is derived from an EMBL/GenBank/DDBJ whole genome shotgun (WGS) entry which is preliminary data.</text>
</comment>